<sequence>MHLALPVLAAALTLVPSEANTSTHQPVQQDATAEQDGARAERLAAVRAELAELAAQVAERRGRELTAPVPVELLDPEPFRAALRTQLVELHPQGHFEHMRDAYRSFGILPPEFDGDLLDALLDGLVGNVFGLYSPTRGTILVPDEFDHPLYRLNGGDALRREILAHEVQHALQDRAVGLTDFCGRALPSHDARLARGALMEGDAVATAMDWMLSLGGSSLAEFPPGLEKRVTDQIELSTTLSSIDTGALADPAFLAFSYGTGAGLVHDLVLAGGWERVDAAFADPPASTEQVLHRTKYLDERDWPTAIDLELPPVLELAGWSVLASDTLGELTLRELFASALDDETVVRASFGWDGDRYLLLGRGDERALIWSSVWDSASDARAAHSALAQVLGLEADAYWHDDRPASTRRDAGVTWSGRDGKRVALAVGLNVEGDEDTRLEASRFAVDHALAAPLVHDERDTKKGRGDGRVTRQLEDEALAAIEAGRIVVDGRTVFVRDLDLSLTLPTEQWQVEPKTPMAAVRLVLVRGTPSINFNVSLAPGDGLDRRAVMDVTLEFLESTFQDIEVEVAETVDDPRGPAFRLRYSASVQGTRANFHQLGFARGEDYVVLSCTEFSGTDDPAIELEFDALLDSVTFGAEPGSVDSSDEPVPQRTDEDG</sequence>
<protein>
    <submittedName>
        <fullName evidence="2">Uncharacterized protein</fullName>
    </submittedName>
</protein>
<feature type="region of interest" description="Disordered" evidence="1">
    <location>
        <begin position="637"/>
        <end position="659"/>
    </location>
</feature>
<dbReference type="Proteomes" id="UP000319342">
    <property type="component" value="Chromosome"/>
</dbReference>
<accession>A0A518CXI6</accession>
<proteinExistence type="predicted"/>
<evidence type="ECO:0000256" key="1">
    <source>
        <dbReference type="SAM" id="MobiDB-lite"/>
    </source>
</evidence>
<gene>
    <name evidence="2" type="ORF">Pla163_10440</name>
</gene>
<organism evidence="2 3">
    <name type="scientific">Rohdeia mirabilis</name>
    <dbReference type="NCBI Taxonomy" id="2528008"/>
    <lineage>
        <taxon>Bacteria</taxon>
        <taxon>Pseudomonadati</taxon>
        <taxon>Planctomycetota</taxon>
        <taxon>Planctomycetia</taxon>
        <taxon>Planctomycetia incertae sedis</taxon>
        <taxon>Rohdeia</taxon>
    </lineage>
</organism>
<evidence type="ECO:0000313" key="3">
    <source>
        <dbReference type="Proteomes" id="UP000319342"/>
    </source>
</evidence>
<dbReference type="OrthoDB" id="263516at2"/>
<dbReference type="EMBL" id="CP036290">
    <property type="protein sequence ID" value="QDU83943.1"/>
    <property type="molecule type" value="Genomic_DNA"/>
</dbReference>
<keyword evidence="3" id="KW-1185">Reference proteome</keyword>
<name>A0A518CXI6_9BACT</name>
<evidence type="ECO:0000313" key="2">
    <source>
        <dbReference type="EMBL" id="QDU83943.1"/>
    </source>
</evidence>
<feature type="compositionally biased region" description="Polar residues" evidence="1">
    <location>
        <begin position="19"/>
        <end position="32"/>
    </location>
</feature>
<dbReference type="AlphaFoldDB" id="A0A518CXI6"/>
<feature type="region of interest" description="Disordered" evidence="1">
    <location>
        <begin position="19"/>
        <end position="39"/>
    </location>
</feature>
<reference evidence="2 3" key="1">
    <citation type="submission" date="2019-02" db="EMBL/GenBank/DDBJ databases">
        <title>Deep-cultivation of Planctomycetes and their phenomic and genomic characterization uncovers novel biology.</title>
        <authorList>
            <person name="Wiegand S."/>
            <person name="Jogler M."/>
            <person name="Boedeker C."/>
            <person name="Pinto D."/>
            <person name="Vollmers J."/>
            <person name="Rivas-Marin E."/>
            <person name="Kohn T."/>
            <person name="Peeters S.H."/>
            <person name="Heuer A."/>
            <person name="Rast P."/>
            <person name="Oberbeckmann S."/>
            <person name="Bunk B."/>
            <person name="Jeske O."/>
            <person name="Meyerdierks A."/>
            <person name="Storesund J.E."/>
            <person name="Kallscheuer N."/>
            <person name="Luecker S."/>
            <person name="Lage O.M."/>
            <person name="Pohl T."/>
            <person name="Merkel B.J."/>
            <person name="Hornburger P."/>
            <person name="Mueller R.-W."/>
            <person name="Bruemmer F."/>
            <person name="Labrenz M."/>
            <person name="Spormann A.M."/>
            <person name="Op den Camp H."/>
            <person name="Overmann J."/>
            <person name="Amann R."/>
            <person name="Jetten M.S.M."/>
            <person name="Mascher T."/>
            <person name="Medema M.H."/>
            <person name="Devos D.P."/>
            <person name="Kaster A.-K."/>
            <person name="Ovreas L."/>
            <person name="Rohde M."/>
            <person name="Galperin M.Y."/>
            <person name="Jogler C."/>
        </authorList>
    </citation>
    <scope>NUCLEOTIDE SEQUENCE [LARGE SCALE GENOMIC DNA]</scope>
    <source>
        <strain evidence="2 3">Pla163</strain>
    </source>
</reference>
<dbReference type="Gene3D" id="3.40.1000.10">
    <property type="entry name" value="Mog1/PsbP, alpha/beta/alpha sandwich"/>
    <property type="match status" value="1"/>
</dbReference>
<dbReference type="RefSeq" id="WP_145184570.1">
    <property type="nucleotide sequence ID" value="NZ_CP036290.1"/>
</dbReference>